<evidence type="ECO:0000313" key="1">
    <source>
        <dbReference type="EnsemblPlants" id="AVESA.00010b.r2.6AG1059190.1.CDS"/>
    </source>
</evidence>
<accession>A0ACD5YYC6</accession>
<reference evidence="1" key="1">
    <citation type="submission" date="2021-05" db="EMBL/GenBank/DDBJ databases">
        <authorList>
            <person name="Scholz U."/>
            <person name="Mascher M."/>
            <person name="Fiebig A."/>
        </authorList>
    </citation>
    <scope>NUCLEOTIDE SEQUENCE [LARGE SCALE GENOMIC DNA]</scope>
</reference>
<reference evidence="1" key="2">
    <citation type="submission" date="2025-09" db="UniProtKB">
        <authorList>
            <consortium name="EnsemblPlants"/>
        </authorList>
    </citation>
    <scope>IDENTIFICATION</scope>
</reference>
<proteinExistence type="predicted"/>
<organism evidence="1 2">
    <name type="scientific">Avena sativa</name>
    <name type="common">Oat</name>
    <dbReference type="NCBI Taxonomy" id="4498"/>
    <lineage>
        <taxon>Eukaryota</taxon>
        <taxon>Viridiplantae</taxon>
        <taxon>Streptophyta</taxon>
        <taxon>Embryophyta</taxon>
        <taxon>Tracheophyta</taxon>
        <taxon>Spermatophyta</taxon>
        <taxon>Magnoliopsida</taxon>
        <taxon>Liliopsida</taxon>
        <taxon>Poales</taxon>
        <taxon>Poaceae</taxon>
        <taxon>BOP clade</taxon>
        <taxon>Pooideae</taxon>
        <taxon>Poodae</taxon>
        <taxon>Poeae</taxon>
        <taxon>Poeae Chloroplast Group 1 (Aveneae type)</taxon>
        <taxon>Aveninae</taxon>
        <taxon>Avena</taxon>
    </lineage>
</organism>
<dbReference type="EnsemblPlants" id="AVESA.00010b.r2.6AG1059190.1">
    <property type="protein sequence ID" value="AVESA.00010b.r2.6AG1059190.1.CDS"/>
    <property type="gene ID" value="AVESA.00010b.r2.6AG1059190"/>
</dbReference>
<dbReference type="Proteomes" id="UP001732700">
    <property type="component" value="Chromosome 6A"/>
</dbReference>
<keyword evidence="2" id="KW-1185">Reference proteome</keyword>
<protein>
    <submittedName>
        <fullName evidence="1">Uncharacterized protein</fullName>
    </submittedName>
</protein>
<name>A0ACD5YYC6_AVESA</name>
<sequence length="656" mass="69526">MGDYAAAKTSVWWDIENCCVPRSCDPQLIVQNMSSALATAGYRGAISVSAYGDTHQIPHNVQHALSSTGVSLNHVPAGIKDASDKKILVDMLFWAIDNPPPANYLLISGDRDFSNAIHKLKMRRYNILLAQPPNVSQTLTVAAKSVWLWKSLVAGEPPLAQSPYISSASSGNKVDLDKSKNIVSSSSDMTQDTNPEVQNILSDLQSGANSNAVKKYEVKQSREMQTNNVPKPTRRLKKRSNSGGSGFTKQTASKKSKGGNSTEQTKLKQPRIGQVAVPGQGLICYRCGEGHRAAECTFNGGCHNCGRPGHKDRVCTENPNSIVKWMPAHAQDLATSLPRSVHVTSSTSQLHPTCSSPSERSQKVTPGVPSPAPAPPMAPAPPRTGGGPSSIQAHSGVCAMPTAVGVGREGMAQPTTSVPCPPMAVPAYRPNQGQGMICFKCGVVGHCAAECTYIGSCSRCGQLGHMERVCKENPGSIIKWEQVHAYALATPSQGSVHMTAPTSQLHQTWRPPPGFFLQATPAVPTPSPTPAAPALPHTGVAASSTPAQPGVSATPTAVSFSKPDTVPQPTPSALRPPMAVPAYRPVLGQYHQVGTSQLLPAWVQPPGYFWQAAPVVPSPLLAPHVNPVPPQLGVATSPRPAHYGAYPMPFPFGRPW</sequence>
<evidence type="ECO:0000313" key="2">
    <source>
        <dbReference type="Proteomes" id="UP001732700"/>
    </source>
</evidence>